<dbReference type="AlphaFoldDB" id="A0A1J0LR88"/>
<dbReference type="EMBL" id="CP016312">
    <property type="protein sequence ID" value="APD08243.1"/>
    <property type="molecule type" value="Genomic_DNA"/>
</dbReference>
<protein>
    <submittedName>
        <fullName evidence="1">Uncharacterized protein</fullName>
    </submittedName>
</protein>
<evidence type="ECO:0000313" key="1">
    <source>
        <dbReference type="EMBL" id="APD08243.1"/>
    </source>
</evidence>
<organism evidence="1 2">
    <name type="scientific">Thermus brockianus</name>
    <dbReference type="NCBI Taxonomy" id="56956"/>
    <lineage>
        <taxon>Bacteria</taxon>
        <taxon>Thermotogati</taxon>
        <taxon>Deinococcota</taxon>
        <taxon>Deinococci</taxon>
        <taxon>Thermales</taxon>
        <taxon>Thermaceae</taxon>
        <taxon>Thermus</taxon>
    </lineage>
</organism>
<dbReference type="Proteomes" id="UP000182993">
    <property type="component" value="Chromosome"/>
</dbReference>
<proteinExistence type="predicted"/>
<reference evidence="2" key="1">
    <citation type="submission" date="2016-06" db="EMBL/GenBank/DDBJ databases">
        <title>Whole genome sequencing of Thermus brockianus strain GE-1.</title>
        <authorList>
            <person name="Schaefers C."/>
            <person name="Blank S."/>
            <person name="Wiebusch S."/>
            <person name="Elleuche S."/>
            <person name="Antranikian G."/>
        </authorList>
    </citation>
    <scope>NUCLEOTIDE SEQUENCE [LARGE SCALE GENOMIC DNA]</scope>
    <source>
        <strain evidence="2">GE-1</strain>
    </source>
</reference>
<gene>
    <name evidence="1" type="ORF">A0O31_00007</name>
</gene>
<dbReference type="STRING" id="56956.A0O31_00007"/>
<sequence length="49" mass="5438">MGDMPPILRYALALLWLGLAVFLEAYRPPFLLLAGLTLLLGRPRSCPRA</sequence>
<name>A0A1J0LR88_THEBO</name>
<dbReference type="KEGG" id="tbc:A0O31_00007"/>
<accession>A0A1J0LR88</accession>
<evidence type="ECO:0000313" key="2">
    <source>
        <dbReference type="Proteomes" id="UP000182993"/>
    </source>
</evidence>